<accession>A0A098E7Z6</accession>
<name>A0A098E7Z6_9ZZZZ</name>
<dbReference type="Pfam" id="PF21476">
    <property type="entry name" value="PF0610-like_N"/>
    <property type="match status" value="1"/>
</dbReference>
<dbReference type="InterPro" id="IPR038767">
    <property type="entry name" value="PF0610-like"/>
</dbReference>
<feature type="domain" description="PF0610-like rubredoxin-like zinc beta-ribbon C-terminal" evidence="2">
    <location>
        <begin position="56"/>
        <end position="93"/>
    </location>
</feature>
<evidence type="ECO:0000259" key="2">
    <source>
        <dbReference type="Pfam" id="PF23470"/>
    </source>
</evidence>
<dbReference type="EMBL" id="CCXY01000065">
    <property type="protein sequence ID" value="CEG11654.1"/>
    <property type="molecule type" value="Genomic_DNA"/>
</dbReference>
<sequence length="97" mass="11352">MVEYTRRQRLTEDLKNGWISIRALSMLYKVPEKVIANDIEHIKKSASHRGKLLLKPAECINCGFVFKEREKIKSPSRCPKCKSERIKEGMFMLVENK</sequence>
<organism evidence="3">
    <name type="scientific">groundwater metagenome</name>
    <dbReference type="NCBI Taxonomy" id="717931"/>
    <lineage>
        <taxon>unclassified sequences</taxon>
        <taxon>metagenomes</taxon>
        <taxon>ecological metagenomes</taxon>
    </lineage>
</organism>
<evidence type="ECO:0008006" key="4">
    <source>
        <dbReference type="Google" id="ProtNLM"/>
    </source>
</evidence>
<dbReference type="SUPFAM" id="SSF46785">
    <property type="entry name" value="Winged helix' DNA-binding domain"/>
    <property type="match status" value="1"/>
</dbReference>
<protein>
    <recommendedName>
        <fullName evidence="4">Transcriptional regulator</fullName>
    </recommendedName>
</protein>
<dbReference type="InterPro" id="IPR057022">
    <property type="entry name" value="PF0610-like_Zn_ribbon_C"/>
</dbReference>
<dbReference type="InterPro" id="IPR036390">
    <property type="entry name" value="WH_DNA-bd_sf"/>
</dbReference>
<evidence type="ECO:0000259" key="1">
    <source>
        <dbReference type="Pfam" id="PF21476"/>
    </source>
</evidence>
<dbReference type="AlphaFoldDB" id="A0A098E7Z6"/>
<dbReference type="Pfam" id="PF23470">
    <property type="entry name" value="Zn_ribbon_PF0610"/>
    <property type="match status" value="1"/>
</dbReference>
<evidence type="ECO:0000313" key="3">
    <source>
        <dbReference type="EMBL" id="CEG11654.1"/>
    </source>
</evidence>
<proteinExistence type="predicted"/>
<reference evidence="3" key="1">
    <citation type="submission" date="2014-09" db="EMBL/GenBank/DDBJ databases">
        <authorList>
            <person name="Probst J Alexander"/>
        </authorList>
    </citation>
    <scope>NUCLEOTIDE SEQUENCE</scope>
</reference>
<dbReference type="PANTHER" id="PTHR40663:SF2">
    <property type="entry name" value="TRANSCRIPTIONAL REGULATOR"/>
    <property type="match status" value="1"/>
</dbReference>
<dbReference type="PANTHER" id="PTHR40663">
    <property type="match status" value="1"/>
</dbReference>
<dbReference type="InterPro" id="IPR049159">
    <property type="entry name" value="PF0610-like_wHTH_N"/>
</dbReference>
<gene>
    <name evidence="3" type="ORF">MSIBF_A1570001</name>
</gene>
<feature type="domain" description="PF0610-like winged HTH N-terminal" evidence="1">
    <location>
        <begin position="5"/>
        <end position="54"/>
    </location>
</feature>